<gene>
    <name evidence="2" type="ORF">ACETWP_09065</name>
</gene>
<keyword evidence="1" id="KW-1133">Transmembrane helix</keyword>
<evidence type="ECO:0000313" key="3">
    <source>
        <dbReference type="Proteomes" id="UP001575652"/>
    </source>
</evidence>
<keyword evidence="1" id="KW-0472">Membrane</keyword>
<name>A0ABV4UMX5_9MICC</name>
<reference evidence="2 3" key="1">
    <citation type="submission" date="2024-09" db="EMBL/GenBank/DDBJ databases">
        <authorList>
            <person name="Salinas-Garcia M.A."/>
            <person name="Prieme A."/>
        </authorList>
    </citation>
    <scope>NUCLEOTIDE SEQUENCE [LARGE SCALE GENOMIC DNA]</scope>
    <source>
        <strain evidence="2 3">DSM 21081</strain>
    </source>
</reference>
<comment type="caution">
    <text evidence="2">The sequence shown here is derived from an EMBL/GenBank/DDBJ whole genome shotgun (WGS) entry which is preliminary data.</text>
</comment>
<evidence type="ECO:0000256" key="1">
    <source>
        <dbReference type="SAM" id="Phobius"/>
    </source>
</evidence>
<organism evidence="2 3">
    <name type="scientific">Arthrobacter halodurans</name>
    <dbReference type="NCBI Taxonomy" id="516699"/>
    <lineage>
        <taxon>Bacteria</taxon>
        <taxon>Bacillati</taxon>
        <taxon>Actinomycetota</taxon>
        <taxon>Actinomycetes</taxon>
        <taxon>Micrococcales</taxon>
        <taxon>Micrococcaceae</taxon>
        <taxon>Arthrobacter</taxon>
    </lineage>
</organism>
<keyword evidence="1" id="KW-0812">Transmembrane</keyword>
<sequence length="330" mass="35617">MQNGSPLVKVVALWVAALMAVAVAGILSVAWVNQRVLGPDQLVAEYFDLLRAGEGGLALGLVGAEVPDGNAILLDGAGLRASVAPIRDFRIAETDLLGEGHAAVTSTYSVDGEEYRTVFRLRQSGRDWLFLDRWAFETPELPALRVSADTTSEVTVNGIESPLAKGAQHLPLLLPAVVQAGYEDKYFEAEPKTRVVDAAATAQREPLDLVTQPTRRLVEDIDRQIRAYVDGCAEQQVLKPAGCPLTYDTNARVAADTIDWDITEYPSAQVGAYDGGWVLRPLEVGTTLTLEEQDLMTGFTEEKTITESFGFTATLDVDARTVRVTPAAGD</sequence>
<dbReference type="Proteomes" id="UP001575652">
    <property type="component" value="Unassembled WGS sequence"/>
</dbReference>
<dbReference type="RefSeq" id="WP_373971911.1">
    <property type="nucleotide sequence ID" value="NZ_JBHDLJ010000006.1"/>
</dbReference>
<dbReference type="EMBL" id="JBHDLJ010000006">
    <property type="protein sequence ID" value="MFB0834737.1"/>
    <property type="molecule type" value="Genomic_DNA"/>
</dbReference>
<proteinExistence type="predicted"/>
<accession>A0ABV4UMX5</accession>
<evidence type="ECO:0008006" key="4">
    <source>
        <dbReference type="Google" id="ProtNLM"/>
    </source>
</evidence>
<feature type="transmembrane region" description="Helical" evidence="1">
    <location>
        <begin position="12"/>
        <end position="32"/>
    </location>
</feature>
<evidence type="ECO:0000313" key="2">
    <source>
        <dbReference type="EMBL" id="MFB0834737.1"/>
    </source>
</evidence>
<keyword evidence="3" id="KW-1185">Reference proteome</keyword>
<protein>
    <recommendedName>
        <fullName evidence="4">DUF4825 domain-containing protein</fullName>
    </recommendedName>
</protein>